<keyword evidence="3" id="KW-0378">Hydrolase</keyword>
<dbReference type="Gene3D" id="3.40.395.10">
    <property type="entry name" value="Adenoviral Proteinase, Chain A"/>
    <property type="match status" value="1"/>
</dbReference>
<evidence type="ECO:0000256" key="4">
    <source>
        <dbReference type="SAM" id="Coils"/>
    </source>
</evidence>
<dbReference type="InterPro" id="IPR023214">
    <property type="entry name" value="HAD_sf"/>
</dbReference>
<dbReference type="EMBL" id="VEPZ02001152">
    <property type="protein sequence ID" value="KAE8690490.1"/>
    <property type="molecule type" value="Genomic_DNA"/>
</dbReference>
<evidence type="ECO:0000256" key="2">
    <source>
        <dbReference type="ARBA" id="ARBA00022670"/>
    </source>
</evidence>
<dbReference type="PROSITE" id="PS50600">
    <property type="entry name" value="ULP_PROTEASE"/>
    <property type="match status" value="1"/>
</dbReference>
<sequence length="802" mass="92414">MRFGSLVGVRDRPIRRELCRSLMEQFDVEQCIAKYGDFSFPLGISCAAVVLRVENKGKSVVKVSKSKNRKALASKYGLKQKVTYAELEEEIKSGSYGGDKLKARVRLYLVGIFLCPTGDTSTNKDYMKIIYDEGLKGEFNWAEYVHSRLIESIITFKKGSQRYLKGCITILEVALFDFWSGCEAVPAYERTRVAHIRAWGKEEVVRVMVKLKLDRPRKQERVIGKGVIEAEKKEEDMVVLGDDMVKEVVELRSEVTGVKGVVDEYLDEGKKLKGEIKKMNNYVEQKYDELKKYEEEKKEEEEKMEEMRRKDVDVIYTPESVIDADLDSECPAPQKKKQKVEKADIPSGIDDLEAVILCYDSKKPLRRIGYLLYHLAALDANKKVRVEDIATFWGPILGNYVKFTDCEKIMITINYNNSHWYMLVLDMVDRVATIYDNLFISEAAKQRVNDSKILMKILDSYNKKRNWVEACGSPGKFPLKNFKFVEHKMNEQVNGYDCGMYVMMRMESIGYTGVTDDFVVGQWDRSRILNDLIVVCIIPNVIIIVIMCGTEWPFHIEVGWKRVKDVGLDQEREEMDPIGHEDDQLIGDAMMEEAPEAPVGEDVTVKTVMKYMVNFWEHIDSLVNVDNQEVNEDEDDDEDDDDDDPNKYIVSATPLARKLVIFYVNGVLAYFPRQPKGFNSILLHNINPVLEKLPLLSDHFLFTWDQPNCKTYDNVTYCKDLNDVWNAFPYFNDLNTLLVDDSAEKMIYNMKYNYICPHSFYDASYSGDNALEKGGNIREYLENLLKAPNIPDFVKNNPFSSD</sequence>
<evidence type="ECO:0000259" key="5">
    <source>
        <dbReference type="PROSITE" id="PS50600"/>
    </source>
</evidence>
<dbReference type="GO" id="GO:0008234">
    <property type="term" value="F:cysteine-type peptidase activity"/>
    <property type="evidence" value="ECO:0007669"/>
    <property type="project" value="InterPro"/>
</dbReference>
<feature type="domain" description="Ubiquitin-like protease family profile" evidence="5">
    <location>
        <begin position="305"/>
        <end position="509"/>
    </location>
</feature>
<protein>
    <recommendedName>
        <fullName evidence="5">Ubiquitin-like protease family profile domain-containing protein</fullName>
    </recommendedName>
</protein>
<dbReference type="GO" id="GO:0006508">
    <property type="term" value="P:proteolysis"/>
    <property type="evidence" value="ECO:0007669"/>
    <property type="project" value="UniProtKB-KW"/>
</dbReference>
<keyword evidence="4" id="KW-0175">Coiled coil</keyword>
<accession>A0A6A2ZFZ5</accession>
<dbReference type="PANTHER" id="PTHR34835">
    <property type="entry name" value="OS07G0283600 PROTEIN-RELATED"/>
    <property type="match status" value="1"/>
</dbReference>
<dbReference type="Proteomes" id="UP000436088">
    <property type="component" value="Unassembled WGS sequence"/>
</dbReference>
<evidence type="ECO:0000313" key="6">
    <source>
        <dbReference type="EMBL" id="KAE8690490.1"/>
    </source>
</evidence>
<keyword evidence="2" id="KW-0645">Protease</keyword>
<dbReference type="Gene3D" id="3.40.50.1000">
    <property type="entry name" value="HAD superfamily/HAD-like"/>
    <property type="match status" value="1"/>
</dbReference>
<dbReference type="InterPro" id="IPR038765">
    <property type="entry name" value="Papain-like_cys_pep_sf"/>
</dbReference>
<dbReference type="AlphaFoldDB" id="A0A6A2ZFZ5"/>
<dbReference type="PANTHER" id="PTHR34835:SF34">
    <property type="entry name" value="OS08G0555500 PROTEIN"/>
    <property type="match status" value="1"/>
</dbReference>
<comment type="similarity">
    <text evidence="1">Belongs to the peptidase C48 family.</text>
</comment>
<dbReference type="SUPFAM" id="SSF54001">
    <property type="entry name" value="Cysteine proteinases"/>
    <property type="match status" value="1"/>
</dbReference>
<evidence type="ECO:0000256" key="1">
    <source>
        <dbReference type="ARBA" id="ARBA00005234"/>
    </source>
</evidence>
<feature type="coiled-coil region" evidence="4">
    <location>
        <begin position="276"/>
        <end position="310"/>
    </location>
</feature>
<reference evidence="6" key="1">
    <citation type="submission" date="2019-09" db="EMBL/GenBank/DDBJ databases">
        <title>Draft genome information of white flower Hibiscus syriacus.</title>
        <authorList>
            <person name="Kim Y.-M."/>
        </authorList>
    </citation>
    <scope>NUCLEOTIDE SEQUENCE [LARGE SCALE GENOMIC DNA]</scope>
    <source>
        <strain evidence="6">YM2019G1</strain>
    </source>
</reference>
<gene>
    <name evidence="6" type="ORF">F3Y22_tig00110895pilonHSYRG00576</name>
</gene>
<comment type="caution">
    <text evidence="6">The sequence shown here is derived from an EMBL/GenBank/DDBJ whole genome shotgun (WGS) entry which is preliminary data.</text>
</comment>
<name>A0A6A2ZFZ5_HIBSY</name>
<organism evidence="6 7">
    <name type="scientific">Hibiscus syriacus</name>
    <name type="common">Rose of Sharon</name>
    <dbReference type="NCBI Taxonomy" id="106335"/>
    <lineage>
        <taxon>Eukaryota</taxon>
        <taxon>Viridiplantae</taxon>
        <taxon>Streptophyta</taxon>
        <taxon>Embryophyta</taxon>
        <taxon>Tracheophyta</taxon>
        <taxon>Spermatophyta</taxon>
        <taxon>Magnoliopsida</taxon>
        <taxon>eudicotyledons</taxon>
        <taxon>Gunneridae</taxon>
        <taxon>Pentapetalae</taxon>
        <taxon>rosids</taxon>
        <taxon>malvids</taxon>
        <taxon>Malvales</taxon>
        <taxon>Malvaceae</taxon>
        <taxon>Malvoideae</taxon>
        <taxon>Hibiscus</taxon>
    </lineage>
</organism>
<evidence type="ECO:0000256" key="3">
    <source>
        <dbReference type="ARBA" id="ARBA00022801"/>
    </source>
</evidence>
<evidence type="ECO:0000313" key="7">
    <source>
        <dbReference type="Proteomes" id="UP000436088"/>
    </source>
</evidence>
<keyword evidence="7" id="KW-1185">Reference proteome</keyword>
<proteinExistence type="inferred from homology"/>
<dbReference type="InterPro" id="IPR003653">
    <property type="entry name" value="Peptidase_C48_C"/>
</dbReference>
<dbReference type="Pfam" id="PF02902">
    <property type="entry name" value="Peptidase_C48"/>
    <property type="match status" value="1"/>
</dbReference>